<evidence type="ECO:0000313" key="4">
    <source>
        <dbReference type="Proteomes" id="UP000515163"/>
    </source>
</evidence>
<keyword evidence="2" id="KW-0472">Membrane</keyword>
<protein>
    <submittedName>
        <fullName evidence="5">Mucin-1-like</fullName>
    </submittedName>
</protein>
<dbReference type="AlphaFoldDB" id="A0A6P8HQD5"/>
<keyword evidence="2" id="KW-0812">Transmembrane</keyword>
<feature type="transmembrane region" description="Helical" evidence="2">
    <location>
        <begin position="286"/>
        <end position="309"/>
    </location>
</feature>
<dbReference type="InterPro" id="IPR036364">
    <property type="entry name" value="SEA_dom_sf"/>
</dbReference>
<organism evidence="4 5">
    <name type="scientific">Actinia tenebrosa</name>
    <name type="common">Australian red waratah sea anemone</name>
    <dbReference type="NCBI Taxonomy" id="6105"/>
    <lineage>
        <taxon>Eukaryota</taxon>
        <taxon>Metazoa</taxon>
        <taxon>Cnidaria</taxon>
        <taxon>Anthozoa</taxon>
        <taxon>Hexacorallia</taxon>
        <taxon>Actiniaria</taxon>
        <taxon>Actiniidae</taxon>
        <taxon>Actinia</taxon>
    </lineage>
</organism>
<evidence type="ECO:0000256" key="2">
    <source>
        <dbReference type="SAM" id="Phobius"/>
    </source>
</evidence>
<feature type="compositionally biased region" description="Low complexity" evidence="1">
    <location>
        <begin position="45"/>
        <end position="71"/>
    </location>
</feature>
<name>A0A6P8HQD5_ACTTE</name>
<dbReference type="GeneID" id="116291780"/>
<dbReference type="InParanoid" id="A0A6P8HQD5"/>
<sequence>SSSNTTVLQSTPTTSSSNTTVLQSTPTTSSSHTTVLRATPTTSRSNTTVPQSTPTTTSSNTTVPQSTPAIFSSHTSVSQSISITESSNNAVPYSTPTTESSDINVLRSTTTSSNWLVTSLQKSTTQLPYTPSSEHANHISTLSSLKYLATSNVHMVIPSKTPEHSNDYTPEYSEKRFDGKAIFALEFTKALLDPRSKAFVNMRLKFQISLHKIYKNEAGFKHVTVERFSNGSVIVHYSLFFDKTSNVTEISLYQTLVKANGTALLEGLPLKGGRISFVRPPMKDVFPSWAIVVICIVSVIAVILAVSFIKWKHHRSKRPQSISKKEQKLLNNIQLEMFSRMDSTQRLRAQVGN</sequence>
<evidence type="ECO:0000259" key="3">
    <source>
        <dbReference type="Pfam" id="PF01390"/>
    </source>
</evidence>
<keyword evidence="2" id="KW-1133">Transmembrane helix</keyword>
<dbReference type="InterPro" id="IPR000082">
    <property type="entry name" value="SEA_dom"/>
</dbReference>
<dbReference type="SUPFAM" id="SSF82671">
    <property type="entry name" value="SEA domain"/>
    <property type="match status" value="1"/>
</dbReference>
<evidence type="ECO:0000313" key="5">
    <source>
        <dbReference type="RefSeq" id="XP_031554852.1"/>
    </source>
</evidence>
<feature type="domain" description="SEA" evidence="3">
    <location>
        <begin position="184"/>
        <end position="250"/>
    </location>
</feature>
<gene>
    <name evidence="5" type="primary">LOC116291780</name>
</gene>
<dbReference type="Gene3D" id="3.30.70.960">
    <property type="entry name" value="SEA domain"/>
    <property type="match status" value="1"/>
</dbReference>
<dbReference type="RefSeq" id="XP_031554852.1">
    <property type="nucleotide sequence ID" value="XM_031698992.1"/>
</dbReference>
<accession>A0A6P8HQD5</accession>
<feature type="region of interest" description="Disordered" evidence="1">
    <location>
        <begin position="1"/>
        <end position="71"/>
    </location>
</feature>
<dbReference type="Proteomes" id="UP000515163">
    <property type="component" value="Unplaced"/>
</dbReference>
<feature type="compositionally biased region" description="Low complexity" evidence="1">
    <location>
        <begin position="10"/>
        <end position="34"/>
    </location>
</feature>
<keyword evidence="4" id="KW-1185">Reference proteome</keyword>
<dbReference type="OrthoDB" id="10607321at2759"/>
<reference evidence="5" key="1">
    <citation type="submission" date="2025-08" db="UniProtKB">
        <authorList>
            <consortium name="RefSeq"/>
        </authorList>
    </citation>
    <scope>IDENTIFICATION</scope>
    <source>
        <tissue evidence="5">Tentacle</tissue>
    </source>
</reference>
<dbReference type="KEGG" id="aten:116291780"/>
<dbReference type="Pfam" id="PF01390">
    <property type="entry name" value="SEA"/>
    <property type="match status" value="1"/>
</dbReference>
<proteinExistence type="predicted"/>
<feature type="non-terminal residue" evidence="5">
    <location>
        <position position="1"/>
    </location>
</feature>
<evidence type="ECO:0000256" key="1">
    <source>
        <dbReference type="SAM" id="MobiDB-lite"/>
    </source>
</evidence>